<accession>A0ABR2PID1</accession>
<dbReference type="Proteomes" id="UP001396334">
    <property type="component" value="Unassembled WGS sequence"/>
</dbReference>
<dbReference type="EMBL" id="JBBPBN010000059">
    <property type="protein sequence ID" value="KAK8988194.1"/>
    <property type="molecule type" value="Genomic_DNA"/>
</dbReference>
<evidence type="ECO:0000313" key="4">
    <source>
        <dbReference type="EMBL" id="KAK8988194.1"/>
    </source>
</evidence>
<comment type="caution">
    <text evidence="4">The sequence shown here is derived from an EMBL/GenBank/DDBJ whole genome shotgun (WGS) entry which is preliminary data.</text>
</comment>
<keyword evidence="2" id="KW-0808">Transferase</keyword>
<reference evidence="4 5" key="1">
    <citation type="journal article" date="2024" name="G3 (Bethesda)">
        <title>Genome assembly of Hibiscus sabdariffa L. provides insights into metabolisms of medicinal natural products.</title>
        <authorList>
            <person name="Kim T."/>
        </authorList>
    </citation>
    <scope>NUCLEOTIDE SEQUENCE [LARGE SCALE GENOMIC DNA]</scope>
    <source>
        <strain evidence="4">TK-2024</strain>
        <tissue evidence="4">Old leaves</tissue>
    </source>
</reference>
<keyword evidence="3" id="KW-0012">Acyltransferase</keyword>
<dbReference type="PANTHER" id="PTHR31623:SF36">
    <property type="entry name" value="STEMMADENINE O-ACETYLTRANSFERASE-LIKE"/>
    <property type="match status" value="1"/>
</dbReference>
<evidence type="ECO:0000256" key="2">
    <source>
        <dbReference type="ARBA" id="ARBA00022679"/>
    </source>
</evidence>
<evidence type="ECO:0000256" key="3">
    <source>
        <dbReference type="ARBA" id="ARBA00023315"/>
    </source>
</evidence>
<evidence type="ECO:0000313" key="5">
    <source>
        <dbReference type="Proteomes" id="UP001396334"/>
    </source>
</evidence>
<keyword evidence="5" id="KW-1185">Reference proteome</keyword>
<gene>
    <name evidence="4" type="ORF">V6N11_065790</name>
</gene>
<comment type="similarity">
    <text evidence="1">Belongs to the plant acyltransferase family.</text>
</comment>
<proteinExistence type="inferred from homology"/>
<protein>
    <submittedName>
        <fullName evidence="4">Uncharacterized protein</fullName>
    </submittedName>
</protein>
<organism evidence="4 5">
    <name type="scientific">Hibiscus sabdariffa</name>
    <name type="common">roselle</name>
    <dbReference type="NCBI Taxonomy" id="183260"/>
    <lineage>
        <taxon>Eukaryota</taxon>
        <taxon>Viridiplantae</taxon>
        <taxon>Streptophyta</taxon>
        <taxon>Embryophyta</taxon>
        <taxon>Tracheophyta</taxon>
        <taxon>Spermatophyta</taxon>
        <taxon>Magnoliopsida</taxon>
        <taxon>eudicotyledons</taxon>
        <taxon>Gunneridae</taxon>
        <taxon>Pentapetalae</taxon>
        <taxon>rosids</taxon>
        <taxon>malvids</taxon>
        <taxon>Malvales</taxon>
        <taxon>Malvaceae</taxon>
        <taxon>Malvoideae</taxon>
        <taxon>Hibiscus</taxon>
    </lineage>
</organism>
<dbReference type="InterPro" id="IPR023213">
    <property type="entry name" value="CAT-like_dom_sf"/>
</dbReference>
<dbReference type="Pfam" id="PF02458">
    <property type="entry name" value="Transferase"/>
    <property type="match status" value="1"/>
</dbReference>
<name>A0ABR2PID1_9ROSI</name>
<sequence length="451" mass="50263">MEVHITSKEMVKPFSKQVYLQKPFSLSLLDQFIPAHYTPLLFFYAKPVDSRLDTDQILARLKTSLSKVLDHFYPLAGRTIDNLYVGSYDKGVPYVEARVTGRLADFIARTEQGWTNRLLPCQSFCSIPTSTSPHIAIQINIFDCGGIAIGMCGSHKLVDASTGSAFIKCWTAFYRGSHGGIPDPNMIDVGSRLFPPLESIPQNYLSSIETIWFQEGWHTTRRFVFDEHAIATLKLKAKSKSLNHPSRTVTLAAFLWKHAMLASGAASGRLKPSVLTQSVNLRQRMKPKLPEYTIGNLYTAVASTYNSTERDIELQQLAYLVREAMVTFNDQMSLLQSGDALKFMTDQHNQLAEIAPQGEVDFFDCTSWLNTLNEVEGDFGWGPPVSVSRGWSESRYYSFANAFVLKATGQGNGVEAMVTLDAKAMDILEHDPDFLAFVSPDSSPSPNKSKI</sequence>
<dbReference type="Gene3D" id="3.30.559.10">
    <property type="entry name" value="Chloramphenicol acetyltransferase-like domain"/>
    <property type="match status" value="2"/>
</dbReference>
<evidence type="ECO:0000256" key="1">
    <source>
        <dbReference type="ARBA" id="ARBA00009861"/>
    </source>
</evidence>
<dbReference type="PANTHER" id="PTHR31623">
    <property type="entry name" value="F21J9.9"/>
    <property type="match status" value="1"/>
</dbReference>